<keyword evidence="9 13" id="KW-0472">Membrane</keyword>
<evidence type="ECO:0000256" key="13">
    <source>
        <dbReference type="HAMAP-Rule" id="MF_01810"/>
    </source>
</evidence>
<dbReference type="Gene3D" id="2.70.98.90">
    <property type="match status" value="1"/>
</dbReference>
<dbReference type="NCBIfam" id="TIGR03592">
    <property type="entry name" value="yidC_oxa1_cterm"/>
    <property type="match status" value="1"/>
</dbReference>
<dbReference type="Pfam" id="PF14849">
    <property type="entry name" value="YidC_periplas"/>
    <property type="match status" value="1"/>
</dbReference>
<evidence type="ECO:0000259" key="15">
    <source>
        <dbReference type="Pfam" id="PF02096"/>
    </source>
</evidence>
<dbReference type="NCBIfam" id="TIGR03593">
    <property type="entry name" value="yidC_nterm"/>
    <property type="match status" value="1"/>
</dbReference>
<dbReference type="HAMAP" id="MF_01810">
    <property type="entry name" value="YidC_type1"/>
    <property type="match status" value="1"/>
</dbReference>
<evidence type="ECO:0000256" key="4">
    <source>
        <dbReference type="ARBA" id="ARBA00022448"/>
    </source>
</evidence>
<keyword evidence="8 13" id="KW-1133">Transmembrane helix</keyword>
<feature type="domain" description="Membrane insertase YidC/Oxa/ALB C-terminal" evidence="15">
    <location>
        <begin position="371"/>
        <end position="548"/>
    </location>
</feature>
<protein>
    <recommendedName>
        <fullName evidence="3 13">Membrane protein insertase YidC</fullName>
    </recommendedName>
    <alternativeName>
        <fullName evidence="12 13">Foldase YidC</fullName>
    </alternativeName>
    <alternativeName>
        <fullName evidence="13">Membrane protein YidC</fullName>
    </alternativeName>
    <alternativeName>
        <fullName evidence="11 13">membrane integrase YidC</fullName>
    </alternativeName>
</protein>
<dbReference type="InterPro" id="IPR038221">
    <property type="entry name" value="YidC_periplasmic_sf"/>
</dbReference>
<feature type="transmembrane region" description="Helical" evidence="13">
    <location>
        <begin position="434"/>
        <end position="461"/>
    </location>
</feature>
<evidence type="ECO:0000256" key="5">
    <source>
        <dbReference type="ARBA" id="ARBA00022475"/>
    </source>
</evidence>
<dbReference type="CDD" id="cd20070">
    <property type="entry name" value="5TM_YidC_Alb3"/>
    <property type="match status" value="1"/>
</dbReference>
<dbReference type="PRINTS" id="PR00701">
    <property type="entry name" value="60KDINNERMP"/>
</dbReference>
<dbReference type="GO" id="GO:0051205">
    <property type="term" value="P:protein insertion into membrane"/>
    <property type="evidence" value="ECO:0007669"/>
    <property type="project" value="TreeGrafter"/>
</dbReference>
<evidence type="ECO:0000256" key="6">
    <source>
        <dbReference type="ARBA" id="ARBA00022692"/>
    </source>
</evidence>
<evidence type="ECO:0000256" key="8">
    <source>
        <dbReference type="ARBA" id="ARBA00022989"/>
    </source>
</evidence>
<dbReference type="InterPro" id="IPR028055">
    <property type="entry name" value="YidC/Oxa/ALB_C"/>
</dbReference>
<evidence type="ECO:0000256" key="1">
    <source>
        <dbReference type="ARBA" id="ARBA00004429"/>
    </source>
</evidence>
<feature type="region of interest" description="Disordered" evidence="14">
    <location>
        <begin position="37"/>
        <end position="80"/>
    </location>
</feature>
<name>A0A9D2RGM3_9BURK</name>
<evidence type="ECO:0000313" key="18">
    <source>
        <dbReference type="Proteomes" id="UP000823889"/>
    </source>
</evidence>
<reference evidence="17" key="2">
    <citation type="submission" date="2021-04" db="EMBL/GenBank/DDBJ databases">
        <authorList>
            <person name="Gilroy R."/>
        </authorList>
    </citation>
    <scope>NUCLEOTIDE SEQUENCE</scope>
    <source>
        <strain evidence="17">9264</strain>
    </source>
</reference>
<evidence type="ECO:0000256" key="10">
    <source>
        <dbReference type="ARBA" id="ARBA00023186"/>
    </source>
</evidence>
<dbReference type="AlphaFoldDB" id="A0A9D2RGM3"/>
<evidence type="ECO:0000259" key="16">
    <source>
        <dbReference type="Pfam" id="PF14849"/>
    </source>
</evidence>
<dbReference type="EMBL" id="DWUQ01000113">
    <property type="protein sequence ID" value="HJD44495.1"/>
    <property type="molecule type" value="Genomic_DNA"/>
</dbReference>
<dbReference type="CDD" id="cd19961">
    <property type="entry name" value="EcYidC-like_peri"/>
    <property type="match status" value="1"/>
</dbReference>
<dbReference type="GO" id="GO:0005886">
    <property type="term" value="C:plasma membrane"/>
    <property type="evidence" value="ECO:0007669"/>
    <property type="project" value="UniProtKB-SubCell"/>
</dbReference>
<dbReference type="GO" id="GO:0032977">
    <property type="term" value="F:membrane insertase activity"/>
    <property type="evidence" value="ECO:0007669"/>
    <property type="project" value="InterPro"/>
</dbReference>
<comment type="function">
    <text evidence="13">Required for the insertion and/or proper folding and/or complex formation of integral membrane proteins into the membrane. Involved in integration of membrane proteins that insert both dependently and independently of the Sec translocase complex, as well as at least some lipoproteins. Aids folding of multispanning membrane proteins.</text>
</comment>
<comment type="caution">
    <text evidence="17">The sequence shown here is derived from an EMBL/GenBank/DDBJ whole genome shotgun (WGS) entry which is preliminary data.</text>
</comment>
<evidence type="ECO:0000313" key="17">
    <source>
        <dbReference type="EMBL" id="HJD44495.1"/>
    </source>
</evidence>
<dbReference type="Pfam" id="PF02096">
    <property type="entry name" value="60KD_IMP"/>
    <property type="match status" value="1"/>
</dbReference>
<comment type="subcellular location">
    <subcellularLocation>
        <location evidence="1">Cell inner membrane</location>
        <topology evidence="1">Multi-pass membrane protein</topology>
    </subcellularLocation>
    <subcellularLocation>
        <location evidence="13">Cell membrane</location>
        <topology evidence="13">Multi-pass membrane protein</topology>
    </subcellularLocation>
</comment>
<keyword evidence="10 13" id="KW-0143">Chaperone</keyword>
<dbReference type="PRINTS" id="PR01900">
    <property type="entry name" value="YIDCPROTEIN"/>
</dbReference>
<dbReference type="InterPro" id="IPR028053">
    <property type="entry name" value="Membr_insert_YidC_N"/>
</dbReference>
<reference evidence="17" key="1">
    <citation type="journal article" date="2021" name="PeerJ">
        <title>Extensive microbial diversity within the chicken gut microbiome revealed by metagenomics and culture.</title>
        <authorList>
            <person name="Gilroy R."/>
            <person name="Ravi A."/>
            <person name="Getino M."/>
            <person name="Pursley I."/>
            <person name="Horton D.L."/>
            <person name="Alikhan N.F."/>
            <person name="Baker D."/>
            <person name="Gharbi K."/>
            <person name="Hall N."/>
            <person name="Watson M."/>
            <person name="Adriaenssens E.M."/>
            <person name="Foster-Nyarko E."/>
            <person name="Jarju S."/>
            <person name="Secka A."/>
            <person name="Antonio M."/>
            <person name="Oren A."/>
            <person name="Chaudhuri R.R."/>
            <person name="La Ragione R."/>
            <person name="Hildebrand F."/>
            <person name="Pallen M.J."/>
        </authorList>
    </citation>
    <scope>NUCLEOTIDE SEQUENCE</scope>
    <source>
        <strain evidence="17">9264</strain>
    </source>
</reference>
<feature type="compositionally biased region" description="Low complexity" evidence="14">
    <location>
        <begin position="68"/>
        <end position="80"/>
    </location>
</feature>
<organism evidence="17 18">
    <name type="scientific">Candidatus Paenalcaligenes intestinipullorum</name>
    <dbReference type="NCBI Taxonomy" id="2838718"/>
    <lineage>
        <taxon>Bacteria</taxon>
        <taxon>Pseudomonadati</taxon>
        <taxon>Pseudomonadota</taxon>
        <taxon>Betaproteobacteria</taxon>
        <taxon>Burkholderiales</taxon>
        <taxon>Alcaligenaceae</taxon>
        <taxon>Paenalcaligenes</taxon>
    </lineage>
</organism>
<dbReference type="GO" id="GO:0015031">
    <property type="term" value="P:protein transport"/>
    <property type="evidence" value="ECO:0007669"/>
    <property type="project" value="UniProtKB-KW"/>
</dbReference>
<keyword evidence="5 13" id="KW-1003">Cell membrane</keyword>
<dbReference type="InterPro" id="IPR047196">
    <property type="entry name" value="YidC_ALB_C"/>
</dbReference>
<dbReference type="Proteomes" id="UP000823889">
    <property type="component" value="Unassembled WGS sequence"/>
</dbReference>
<evidence type="ECO:0000256" key="12">
    <source>
        <dbReference type="ARBA" id="ARBA00033342"/>
    </source>
</evidence>
<feature type="compositionally biased region" description="Low complexity" evidence="14">
    <location>
        <begin position="42"/>
        <end position="52"/>
    </location>
</feature>
<keyword evidence="6 13" id="KW-0812">Transmembrane</keyword>
<feature type="transmembrane region" description="Helical" evidence="13">
    <location>
        <begin position="371"/>
        <end position="392"/>
    </location>
</feature>
<dbReference type="PANTHER" id="PTHR12428">
    <property type="entry name" value="OXA1"/>
    <property type="match status" value="1"/>
</dbReference>
<comment type="similarity">
    <text evidence="2 13">Belongs to the OXA1/ALB3/YidC family. Type 1 subfamily.</text>
</comment>
<dbReference type="InterPro" id="IPR019998">
    <property type="entry name" value="Membr_insert_YidC"/>
</dbReference>
<evidence type="ECO:0000256" key="9">
    <source>
        <dbReference type="ARBA" id="ARBA00023136"/>
    </source>
</evidence>
<evidence type="ECO:0000256" key="7">
    <source>
        <dbReference type="ARBA" id="ARBA00022927"/>
    </source>
</evidence>
<dbReference type="InterPro" id="IPR001708">
    <property type="entry name" value="YidC/ALB3/OXA1/COX18"/>
</dbReference>
<feature type="transmembrane region" description="Helical" evidence="13">
    <location>
        <begin position="510"/>
        <end position="533"/>
    </location>
</feature>
<feature type="domain" description="Membrane insertase YidC N-terminal" evidence="16">
    <location>
        <begin position="87"/>
        <end position="359"/>
    </location>
</feature>
<gene>
    <name evidence="13 17" type="primary">yidC</name>
    <name evidence="17" type="ORF">H9906_05645</name>
</gene>
<sequence>MDIRRTLLWMIFSFSLLLLWNNWQQYNGNPSMFAAAAPENSTQTAETQATETDPAASRNVPTGVADASSPTLPSSSNSSLVPEAEIVHVETNVYKLSFDTVGAQLVKAELLKFDEPGKPGEPMVLLDDSANSVYTVQTGIVGNAGQQFPTHLTPFKLVSTQTTATDQPLNVVFEAESDGVKVTKTYTLQPDSYDIHVDHVIENLSDTTVQPSLYLQIQRDGNNPPDSSRLYRTFTGPVVYSEGGKFQKVSFSDIEKNKSNYVQHANNGWIGMVQHYFATAWVPPQGVERNNEILRAGENLYLIRSIESVGSIEPQQSASVAAQLWVGPQDQKAMSAVAPGLDLVVDYGWLTILSKPLYAILAWLHGILGNWGWAIVVLTLLIKIVFYPLSAASYRSMAKMKQVAPRMQALREKYGDDKAKLNAAMMEMYRNEKINPVGGCLPMLVQIPVFIALYWVLLGSVEMRGAPWILWIHDLAARDPYMILPAVMMGTMFLQMKLNPTPPDPMQARMMMLMPLIFGGMMFFFPAGLVLYWCVNNILSIAQQQLINHRINRDAKAKAIG</sequence>
<keyword evidence="7 13" id="KW-0653">Protein transport</keyword>
<proteinExistence type="inferred from homology"/>
<feature type="transmembrane region" description="Helical" evidence="13">
    <location>
        <begin position="6"/>
        <end position="23"/>
    </location>
</feature>
<dbReference type="NCBIfam" id="NF002352">
    <property type="entry name" value="PRK01318.1-3"/>
    <property type="match status" value="1"/>
</dbReference>
<evidence type="ECO:0000256" key="3">
    <source>
        <dbReference type="ARBA" id="ARBA00015325"/>
    </source>
</evidence>
<evidence type="ECO:0000256" key="14">
    <source>
        <dbReference type="SAM" id="MobiDB-lite"/>
    </source>
</evidence>
<accession>A0A9D2RGM3</accession>
<dbReference type="PANTHER" id="PTHR12428:SF65">
    <property type="entry name" value="CYTOCHROME C OXIDASE ASSEMBLY PROTEIN COX18, MITOCHONDRIAL"/>
    <property type="match status" value="1"/>
</dbReference>
<keyword evidence="4 13" id="KW-0813">Transport</keyword>
<comment type="subunit">
    <text evidence="13">Interacts with the Sec translocase complex via SecD. Specifically interacts with transmembrane segments of nascent integral membrane proteins during membrane integration.</text>
</comment>
<evidence type="ECO:0000256" key="11">
    <source>
        <dbReference type="ARBA" id="ARBA00033245"/>
    </source>
</evidence>
<evidence type="ECO:0000256" key="2">
    <source>
        <dbReference type="ARBA" id="ARBA00010527"/>
    </source>
</evidence>